<dbReference type="STRING" id="709881.SAMN04489832_2090"/>
<dbReference type="CDD" id="cd00385">
    <property type="entry name" value="Isoprenoid_Biosyn_C1"/>
    <property type="match status" value="1"/>
</dbReference>
<keyword evidence="3" id="KW-1185">Reference proteome</keyword>
<organism evidence="2 3">
    <name type="scientific">Micromonospora cremea</name>
    <dbReference type="NCBI Taxonomy" id="709881"/>
    <lineage>
        <taxon>Bacteria</taxon>
        <taxon>Bacillati</taxon>
        <taxon>Actinomycetota</taxon>
        <taxon>Actinomycetes</taxon>
        <taxon>Micromonosporales</taxon>
        <taxon>Micromonosporaceae</taxon>
        <taxon>Micromonospora</taxon>
    </lineage>
</organism>
<dbReference type="Proteomes" id="UP000185124">
    <property type="component" value="Unassembled WGS sequence"/>
</dbReference>
<dbReference type="AlphaFoldDB" id="A0A1N5W510"/>
<reference evidence="3" key="1">
    <citation type="submission" date="2016-12" db="EMBL/GenBank/DDBJ databases">
        <authorList>
            <person name="Varghese N."/>
            <person name="Submissions S."/>
        </authorList>
    </citation>
    <scope>NUCLEOTIDE SEQUENCE [LARGE SCALE GENOMIC DNA]</scope>
    <source>
        <strain evidence="3">DSM 45599</strain>
    </source>
</reference>
<gene>
    <name evidence="2" type="ORF">SAMN04489832_2090</name>
</gene>
<sequence>MIRFDTVEACASVVSESRDAGRVRPSAPAVSAETVAVLRLAPLAVGWPSVYRYVRREVDQVIGVFDRTVGPIVDRSIEGTRRRREVSRVLLSTSVKVCLAMSGYAQAIGIAFQADRAVLGGSFTRVYDDLFDNFRSPRLDERLTVLFDGGPFRPRSDAESLLLALYRAIEIALRREESEPVYAAVRRMHRFQIQSRQQRGSDVSGPDLRRITRGKGGLGTTALFGLLRPALAPDDERLLLELGDVLQVLDDYHDVSLDRATGVVTEVTLGTVTLAETARRIRCLRREFDRQYPRCSSDRLFGMLFMMLAGALLQHQADRRRRPPATPSRRRSAAGMTGSDPDDRRPHRLLLRPAGNIHPAAGTAPVRESG</sequence>
<dbReference type="EMBL" id="FSQT01000001">
    <property type="protein sequence ID" value="SIM79407.1"/>
    <property type="molecule type" value="Genomic_DNA"/>
</dbReference>
<name>A0A1N5W510_9ACTN</name>
<evidence type="ECO:0000313" key="3">
    <source>
        <dbReference type="Proteomes" id="UP000185124"/>
    </source>
</evidence>
<proteinExistence type="predicted"/>
<protein>
    <submittedName>
        <fullName evidence="2">Uncharacterized protein</fullName>
    </submittedName>
</protein>
<accession>A0A1N5W510</accession>
<evidence type="ECO:0000256" key="1">
    <source>
        <dbReference type="SAM" id="MobiDB-lite"/>
    </source>
</evidence>
<evidence type="ECO:0000313" key="2">
    <source>
        <dbReference type="EMBL" id="SIM79407.1"/>
    </source>
</evidence>
<feature type="region of interest" description="Disordered" evidence="1">
    <location>
        <begin position="316"/>
        <end position="370"/>
    </location>
</feature>
<feature type="compositionally biased region" description="Basic residues" evidence="1">
    <location>
        <begin position="318"/>
        <end position="332"/>
    </location>
</feature>